<dbReference type="GO" id="GO:0055085">
    <property type="term" value="P:transmembrane transport"/>
    <property type="evidence" value="ECO:0007669"/>
    <property type="project" value="InterPro"/>
</dbReference>
<evidence type="ECO:0000256" key="5">
    <source>
        <dbReference type="ARBA" id="ARBA00022989"/>
    </source>
</evidence>
<dbReference type="Gene3D" id="1.10.3720.10">
    <property type="entry name" value="MetI-like"/>
    <property type="match status" value="1"/>
</dbReference>
<evidence type="ECO:0000256" key="3">
    <source>
        <dbReference type="ARBA" id="ARBA00022475"/>
    </source>
</evidence>
<evidence type="ECO:0000256" key="2">
    <source>
        <dbReference type="ARBA" id="ARBA00022448"/>
    </source>
</evidence>
<dbReference type="EMBL" id="BDQX01000430">
    <property type="protein sequence ID" value="GBG11731.1"/>
    <property type="molecule type" value="Genomic_DNA"/>
</dbReference>
<dbReference type="PANTHER" id="PTHR43744">
    <property type="entry name" value="ABC TRANSPORTER PERMEASE PROTEIN MG189-RELATED-RELATED"/>
    <property type="match status" value="1"/>
</dbReference>
<feature type="transmembrane region" description="Helical" evidence="7">
    <location>
        <begin position="108"/>
        <end position="129"/>
    </location>
</feature>
<keyword evidence="2 7" id="KW-0813">Transport</keyword>
<evidence type="ECO:0000256" key="4">
    <source>
        <dbReference type="ARBA" id="ARBA00022692"/>
    </source>
</evidence>
<comment type="similarity">
    <text evidence="7">Belongs to the binding-protein-dependent transport system permease family.</text>
</comment>
<feature type="transmembrane region" description="Helical" evidence="7">
    <location>
        <begin position="12"/>
        <end position="32"/>
    </location>
</feature>
<dbReference type="InterPro" id="IPR035906">
    <property type="entry name" value="MetI-like_sf"/>
</dbReference>
<reference evidence="9 10" key="1">
    <citation type="submission" date="2017-08" db="EMBL/GenBank/DDBJ databases">
        <title>Substantial Increase in Enzyme Production by Combined Drug-Resistance Mutations in Paenibacillus agaridevorans.</title>
        <authorList>
            <person name="Tanaka Y."/>
            <person name="Funane K."/>
            <person name="Hosaka T."/>
            <person name="Shiwa Y."/>
            <person name="Fujita N."/>
            <person name="Miyazaki T."/>
            <person name="Yoshikawa H."/>
            <person name="Murakami K."/>
            <person name="Kasahara K."/>
            <person name="Inaoka T."/>
            <person name="Hiraga Y."/>
            <person name="Ochi K."/>
        </authorList>
    </citation>
    <scope>NUCLEOTIDE SEQUENCE [LARGE SCALE GENOMIC DNA]</scope>
    <source>
        <strain evidence="9 10">T-3040</strain>
    </source>
</reference>
<evidence type="ECO:0000313" key="10">
    <source>
        <dbReference type="Proteomes" id="UP000245202"/>
    </source>
</evidence>
<dbReference type="SUPFAM" id="SSF161098">
    <property type="entry name" value="MetI-like"/>
    <property type="match status" value="1"/>
</dbReference>
<dbReference type="GO" id="GO:0005886">
    <property type="term" value="C:plasma membrane"/>
    <property type="evidence" value="ECO:0007669"/>
    <property type="project" value="UniProtKB-SubCell"/>
</dbReference>
<keyword evidence="3" id="KW-1003">Cell membrane</keyword>
<feature type="transmembrane region" description="Helical" evidence="7">
    <location>
        <begin position="77"/>
        <end position="96"/>
    </location>
</feature>
<evidence type="ECO:0000259" key="8">
    <source>
        <dbReference type="PROSITE" id="PS50928"/>
    </source>
</evidence>
<dbReference type="Proteomes" id="UP000245202">
    <property type="component" value="Unassembled WGS sequence"/>
</dbReference>
<accession>A0A2R5F5R4</accession>
<dbReference type="PROSITE" id="PS50928">
    <property type="entry name" value="ABC_TM1"/>
    <property type="match status" value="1"/>
</dbReference>
<evidence type="ECO:0000256" key="6">
    <source>
        <dbReference type="ARBA" id="ARBA00023136"/>
    </source>
</evidence>
<dbReference type="RefSeq" id="WP_108995968.1">
    <property type="nucleotide sequence ID" value="NZ_BDQX01000430.1"/>
</dbReference>
<feature type="transmembrane region" description="Helical" evidence="7">
    <location>
        <begin position="141"/>
        <end position="161"/>
    </location>
</feature>
<evidence type="ECO:0000313" key="9">
    <source>
        <dbReference type="EMBL" id="GBG11731.1"/>
    </source>
</evidence>
<comment type="subcellular location">
    <subcellularLocation>
        <location evidence="1 7">Cell membrane</location>
        <topology evidence="1 7">Multi-pass membrane protein</topology>
    </subcellularLocation>
</comment>
<organism evidence="9 10">
    <name type="scientific">Paenibacillus agaridevorans</name>
    <dbReference type="NCBI Taxonomy" id="171404"/>
    <lineage>
        <taxon>Bacteria</taxon>
        <taxon>Bacillati</taxon>
        <taxon>Bacillota</taxon>
        <taxon>Bacilli</taxon>
        <taxon>Bacillales</taxon>
        <taxon>Paenibacillaceae</taxon>
        <taxon>Paenibacillus</taxon>
    </lineage>
</organism>
<feature type="domain" description="ABC transmembrane type-1" evidence="8">
    <location>
        <begin position="70"/>
        <end position="262"/>
    </location>
</feature>
<evidence type="ECO:0000256" key="7">
    <source>
        <dbReference type="RuleBase" id="RU363032"/>
    </source>
</evidence>
<keyword evidence="10" id="KW-1185">Reference proteome</keyword>
<name>A0A2R5F5R4_9BACL</name>
<feature type="transmembrane region" description="Helical" evidence="7">
    <location>
        <begin position="238"/>
        <end position="262"/>
    </location>
</feature>
<feature type="transmembrane region" description="Helical" evidence="7">
    <location>
        <begin position="182"/>
        <end position="204"/>
    </location>
</feature>
<keyword evidence="5 7" id="KW-1133">Transmembrane helix</keyword>
<keyword evidence="4 7" id="KW-0812">Transmembrane</keyword>
<proteinExistence type="inferred from homology"/>
<dbReference type="InterPro" id="IPR000515">
    <property type="entry name" value="MetI-like"/>
</dbReference>
<dbReference type="PANTHER" id="PTHR43744:SF12">
    <property type="entry name" value="ABC TRANSPORTER PERMEASE PROTEIN MG189-RELATED"/>
    <property type="match status" value="1"/>
</dbReference>
<comment type="caution">
    <text evidence="9">The sequence shown here is derived from an EMBL/GenBank/DDBJ whole genome shotgun (WGS) entry which is preliminary data.</text>
</comment>
<dbReference type="AlphaFoldDB" id="A0A2R5F5R4"/>
<protein>
    <recommendedName>
        <fullName evidence="8">ABC transmembrane type-1 domain-containing protein</fullName>
    </recommendedName>
</protein>
<evidence type="ECO:0000256" key="1">
    <source>
        <dbReference type="ARBA" id="ARBA00004651"/>
    </source>
</evidence>
<sequence length="277" mass="30708">MKRRIKIGQSIVFLLVAMYSVISLNPLIWAILQSFKTEGEFLNSIWSLPSSLSFSNYETAFQKGNLSEYFWNTVRNTAATLVVDLVFITLAGFAFAKMRMKFKKGLYGLILINLLIPTPIILLPMYLLVLDLNIQNTLAAIVFPYYQGFAPLGLILITNYFRNIPDEVIESARIDGCNTAQILIKMIVPLAMPILSTLMVLGGMSAWNEFMWALISISDSSQYTLSVGISTLNDKTSILGYTPVFAALSVSAIVFIIIYLLAQRAFVQSITAGAVKG</sequence>
<gene>
    <name evidence="9" type="ORF">PAT3040_06576</name>
</gene>
<dbReference type="Pfam" id="PF00528">
    <property type="entry name" value="BPD_transp_1"/>
    <property type="match status" value="1"/>
</dbReference>
<dbReference type="CDD" id="cd06261">
    <property type="entry name" value="TM_PBP2"/>
    <property type="match status" value="1"/>
</dbReference>
<keyword evidence="6 7" id="KW-0472">Membrane</keyword>